<feature type="transmembrane region" description="Helical" evidence="7">
    <location>
        <begin position="225"/>
        <end position="247"/>
    </location>
</feature>
<sequence length="551" mass="59423">MVRNIPISVLLSFPAPNYVDPVTRGPSLVVVNAIFIALVNVIVLARLYTRIFIKRWFGSDDVFIILAFITAIGLTVNVIIANTSCYWDRHIWDIPISSIESVLKVAFSAKLIFVFAATFTRQSLLCFYYRLVQDSGITWFLWAIHATVVINVITCIVFTAIGIWQCAPVSAYWDIPTPVGGHCWDEGPVTLIIGVVNCFTDLLVTLLPVPVIMKLQMPIRQRLDVMLLLSLGFAVIIAGIVRTYFIWKGLMDSYDETWFTYPLWIAAAVEIDLGVICACAPALRPLTARYVGPMLNDVSSKLNSRLTSLIDTRLSSRMSSNGTPRACSKAERHVSRGSGSTLCPPNRFGSKLASKLAGSNYKSGTLSHTQELCPGTPNVDADDLSFITYPEHLNPHLHGRSSSSGSLGSRSGGEKETSMPRPTTLPVFAAPATAQHAPCRPSPPASPLSAFNQTPPLPLPLAITCRQSVELAHLDSATAAAAAAAVSRRTGGRRGAGGARERINLDPRMRCGSPLGSWTVVGSQGGGESGGGAGKEGGRRASLVRAGGWWF</sequence>
<dbReference type="OrthoDB" id="4525788at2759"/>
<keyword evidence="4 7" id="KW-0472">Membrane</keyword>
<dbReference type="RefSeq" id="XP_033396622.1">
    <property type="nucleotide sequence ID" value="XM_033540628.1"/>
</dbReference>
<evidence type="ECO:0000256" key="4">
    <source>
        <dbReference type="ARBA" id="ARBA00023136"/>
    </source>
</evidence>
<organism evidence="9 10">
    <name type="scientific">Aplosporella prunicola CBS 121167</name>
    <dbReference type="NCBI Taxonomy" id="1176127"/>
    <lineage>
        <taxon>Eukaryota</taxon>
        <taxon>Fungi</taxon>
        <taxon>Dikarya</taxon>
        <taxon>Ascomycota</taxon>
        <taxon>Pezizomycotina</taxon>
        <taxon>Dothideomycetes</taxon>
        <taxon>Dothideomycetes incertae sedis</taxon>
        <taxon>Botryosphaeriales</taxon>
        <taxon>Aplosporellaceae</taxon>
        <taxon>Aplosporella</taxon>
    </lineage>
</organism>
<feature type="transmembrane region" description="Helical" evidence="7">
    <location>
        <begin position="191"/>
        <end position="213"/>
    </location>
</feature>
<dbReference type="PANTHER" id="PTHR33048">
    <property type="entry name" value="PTH11-LIKE INTEGRAL MEMBRANE PROTEIN (AFU_ORTHOLOGUE AFUA_5G11245)"/>
    <property type="match status" value="1"/>
</dbReference>
<accession>A0A6A6B9M7</accession>
<proteinExistence type="inferred from homology"/>
<dbReference type="InterPro" id="IPR052337">
    <property type="entry name" value="SAT4-like"/>
</dbReference>
<evidence type="ECO:0000256" key="6">
    <source>
        <dbReference type="SAM" id="MobiDB-lite"/>
    </source>
</evidence>
<protein>
    <recommendedName>
        <fullName evidence="8">Rhodopsin domain-containing protein</fullName>
    </recommendedName>
</protein>
<name>A0A6A6B9M7_9PEZI</name>
<dbReference type="Pfam" id="PF20684">
    <property type="entry name" value="Fung_rhodopsin"/>
    <property type="match status" value="1"/>
</dbReference>
<gene>
    <name evidence="9" type="ORF">K452DRAFT_288317</name>
</gene>
<feature type="transmembrane region" description="Helical" evidence="7">
    <location>
        <begin position="61"/>
        <end position="81"/>
    </location>
</feature>
<feature type="transmembrane region" description="Helical" evidence="7">
    <location>
        <begin position="28"/>
        <end position="49"/>
    </location>
</feature>
<dbReference type="GO" id="GO:0016020">
    <property type="term" value="C:membrane"/>
    <property type="evidence" value="ECO:0007669"/>
    <property type="project" value="UniProtKB-SubCell"/>
</dbReference>
<comment type="similarity">
    <text evidence="5">Belongs to the SAT4 family.</text>
</comment>
<comment type="subcellular location">
    <subcellularLocation>
        <location evidence="1">Membrane</location>
        <topology evidence="1">Multi-pass membrane protein</topology>
    </subcellularLocation>
</comment>
<dbReference type="GeneID" id="54298124"/>
<feature type="region of interest" description="Disordered" evidence="6">
    <location>
        <begin position="395"/>
        <end position="423"/>
    </location>
</feature>
<evidence type="ECO:0000256" key="2">
    <source>
        <dbReference type="ARBA" id="ARBA00022692"/>
    </source>
</evidence>
<evidence type="ECO:0000256" key="1">
    <source>
        <dbReference type="ARBA" id="ARBA00004141"/>
    </source>
</evidence>
<dbReference type="AlphaFoldDB" id="A0A6A6B9M7"/>
<evidence type="ECO:0000259" key="8">
    <source>
        <dbReference type="Pfam" id="PF20684"/>
    </source>
</evidence>
<keyword evidence="3 7" id="KW-1133">Transmembrane helix</keyword>
<dbReference type="PANTHER" id="PTHR33048:SF129">
    <property type="entry name" value="INTEGRAL MEMBRANE PROTEIN-RELATED"/>
    <property type="match status" value="1"/>
</dbReference>
<evidence type="ECO:0000313" key="10">
    <source>
        <dbReference type="Proteomes" id="UP000799438"/>
    </source>
</evidence>
<evidence type="ECO:0000313" key="9">
    <source>
        <dbReference type="EMBL" id="KAF2140909.1"/>
    </source>
</evidence>
<dbReference type="InterPro" id="IPR049326">
    <property type="entry name" value="Rhodopsin_dom_fungi"/>
</dbReference>
<evidence type="ECO:0000256" key="3">
    <source>
        <dbReference type="ARBA" id="ARBA00022989"/>
    </source>
</evidence>
<dbReference type="EMBL" id="ML995488">
    <property type="protein sequence ID" value="KAF2140909.1"/>
    <property type="molecule type" value="Genomic_DNA"/>
</dbReference>
<evidence type="ECO:0000256" key="5">
    <source>
        <dbReference type="ARBA" id="ARBA00038359"/>
    </source>
</evidence>
<feature type="compositionally biased region" description="Low complexity" evidence="6">
    <location>
        <begin position="400"/>
        <end position="409"/>
    </location>
</feature>
<keyword evidence="2 7" id="KW-0812">Transmembrane</keyword>
<feature type="transmembrane region" description="Helical" evidence="7">
    <location>
        <begin position="259"/>
        <end position="283"/>
    </location>
</feature>
<evidence type="ECO:0000256" key="7">
    <source>
        <dbReference type="SAM" id="Phobius"/>
    </source>
</evidence>
<feature type="transmembrane region" description="Helical" evidence="7">
    <location>
        <begin position="101"/>
        <end position="119"/>
    </location>
</feature>
<feature type="transmembrane region" description="Helical" evidence="7">
    <location>
        <begin position="139"/>
        <end position="164"/>
    </location>
</feature>
<dbReference type="Proteomes" id="UP000799438">
    <property type="component" value="Unassembled WGS sequence"/>
</dbReference>
<reference evidence="9" key="1">
    <citation type="journal article" date="2020" name="Stud. Mycol.">
        <title>101 Dothideomycetes genomes: a test case for predicting lifestyles and emergence of pathogens.</title>
        <authorList>
            <person name="Haridas S."/>
            <person name="Albert R."/>
            <person name="Binder M."/>
            <person name="Bloem J."/>
            <person name="Labutti K."/>
            <person name="Salamov A."/>
            <person name="Andreopoulos B."/>
            <person name="Baker S."/>
            <person name="Barry K."/>
            <person name="Bills G."/>
            <person name="Bluhm B."/>
            <person name="Cannon C."/>
            <person name="Castanera R."/>
            <person name="Culley D."/>
            <person name="Daum C."/>
            <person name="Ezra D."/>
            <person name="Gonzalez J."/>
            <person name="Henrissat B."/>
            <person name="Kuo A."/>
            <person name="Liang C."/>
            <person name="Lipzen A."/>
            <person name="Lutzoni F."/>
            <person name="Magnuson J."/>
            <person name="Mondo S."/>
            <person name="Nolan M."/>
            <person name="Ohm R."/>
            <person name="Pangilinan J."/>
            <person name="Park H.-J."/>
            <person name="Ramirez L."/>
            <person name="Alfaro M."/>
            <person name="Sun H."/>
            <person name="Tritt A."/>
            <person name="Yoshinaga Y."/>
            <person name="Zwiers L.-H."/>
            <person name="Turgeon B."/>
            <person name="Goodwin S."/>
            <person name="Spatafora J."/>
            <person name="Crous P."/>
            <person name="Grigoriev I."/>
        </authorList>
    </citation>
    <scope>NUCLEOTIDE SEQUENCE</scope>
    <source>
        <strain evidence="9">CBS 121167</strain>
    </source>
</reference>
<keyword evidence="10" id="KW-1185">Reference proteome</keyword>
<feature type="domain" description="Rhodopsin" evidence="8">
    <location>
        <begin position="45"/>
        <end position="288"/>
    </location>
</feature>